<dbReference type="SUPFAM" id="SSF53850">
    <property type="entry name" value="Periplasmic binding protein-like II"/>
    <property type="match status" value="1"/>
</dbReference>
<evidence type="ECO:0000256" key="2">
    <source>
        <dbReference type="ARBA" id="ARBA00022448"/>
    </source>
</evidence>
<evidence type="ECO:0000256" key="7">
    <source>
        <dbReference type="ARBA" id="ARBA00023170"/>
    </source>
</evidence>
<gene>
    <name evidence="13" type="ORF">AYBTSS11_LOCUS178</name>
</gene>
<protein>
    <recommendedName>
        <fullName evidence="12">Ionotropic glutamate receptor C-terminal domain-containing protein</fullName>
    </recommendedName>
</protein>
<reference evidence="13" key="1">
    <citation type="submission" date="2023-10" db="EMBL/GenBank/DDBJ databases">
        <authorList>
            <person name="Domelevo Entfellner J.-B."/>
        </authorList>
    </citation>
    <scope>NUCLEOTIDE SEQUENCE</scope>
</reference>
<dbReference type="AlphaFoldDB" id="A0AA86V826"/>
<keyword evidence="10" id="KW-0407">Ion channel</keyword>
<keyword evidence="7" id="KW-0675">Receptor</keyword>
<feature type="transmembrane region" description="Helical" evidence="11">
    <location>
        <begin position="46"/>
        <end position="64"/>
    </location>
</feature>
<evidence type="ECO:0000256" key="9">
    <source>
        <dbReference type="ARBA" id="ARBA00023286"/>
    </source>
</evidence>
<dbReference type="PANTHER" id="PTHR18966">
    <property type="entry name" value="IONOTROPIC GLUTAMATE RECEPTOR"/>
    <property type="match status" value="1"/>
</dbReference>
<name>A0AA86V826_9FABA</name>
<keyword evidence="2" id="KW-0813">Transport</keyword>
<keyword evidence="4 11" id="KW-1133">Transmembrane helix</keyword>
<dbReference type="InterPro" id="IPR001320">
    <property type="entry name" value="Iontro_rcpt_C"/>
</dbReference>
<sequence length="335" mass="36938">MDFSRSLYQRDVVDNDSIAYFCGIYHLVDRKATGEPIRSPLARTVLAPWLFVILIATSTFTASLTSMMTVSQIEPSVLDIQTLQKRNSPVGCNGNSFIVKYLIEVQNFKPENIRKINSIDDYPDAFQNKDIEAAFFIVPHAKVFLAKYSCRGLIKAGNTFRLGGLGFVGLSPLILTILLQVFPKGSTLATDISEALLKVIESGETKQLEEDMLRVGGNTSCSPLESKAKDSSSTGVQPFRGLFYICSIVAILALLYNMICLSMNNVETFTSYIHVRLTQLRRIWRRTSTAFAGSHSSLQLGSVRTATVTRNAEDTIIDSQQSPVVIDVILSANAS</sequence>
<keyword evidence="3 11" id="KW-0812">Transmembrane</keyword>
<evidence type="ECO:0000313" key="13">
    <source>
        <dbReference type="EMBL" id="CAJ1784294.1"/>
    </source>
</evidence>
<evidence type="ECO:0000256" key="10">
    <source>
        <dbReference type="ARBA" id="ARBA00023303"/>
    </source>
</evidence>
<evidence type="ECO:0000256" key="4">
    <source>
        <dbReference type="ARBA" id="ARBA00022989"/>
    </source>
</evidence>
<dbReference type="EMBL" id="OY731398">
    <property type="protein sequence ID" value="CAJ1784294.1"/>
    <property type="molecule type" value="Genomic_DNA"/>
</dbReference>
<feature type="transmembrane region" description="Helical" evidence="11">
    <location>
        <begin position="162"/>
        <end position="182"/>
    </location>
</feature>
<evidence type="ECO:0000256" key="6">
    <source>
        <dbReference type="ARBA" id="ARBA00023136"/>
    </source>
</evidence>
<dbReference type="GO" id="GO:0015276">
    <property type="term" value="F:ligand-gated monoatomic ion channel activity"/>
    <property type="evidence" value="ECO:0007669"/>
    <property type="project" value="InterPro"/>
</dbReference>
<feature type="transmembrane region" description="Helical" evidence="11">
    <location>
        <begin position="241"/>
        <end position="259"/>
    </location>
</feature>
<evidence type="ECO:0000256" key="8">
    <source>
        <dbReference type="ARBA" id="ARBA00023180"/>
    </source>
</evidence>
<evidence type="ECO:0000313" key="14">
    <source>
        <dbReference type="Proteomes" id="UP001189624"/>
    </source>
</evidence>
<evidence type="ECO:0000256" key="3">
    <source>
        <dbReference type="ARBA" id="ARBA00022692"/>
    </source>
</evidence>
<keyword evidence="6 11" id="KW-0472">Membrane</keyword>
<dbReference type="Proteomes" id="UP001189624">
    <property type="component" value="Chromosome 1"/>
</dbReference>
<feature type="domain" description="Ionotropic glutamate receptor C-terminal" evidence="12">
    <location>
        <begin position="32"/>
        <end position="248"/>
    </location>
</feature>
<accession>A0AA86V826</accession>
<keyword evidence="8" id="KW-0325">Glycoprotein</keyword>
<dbReference type="InterPro" id="IPR015683">
    <property type="entry name" value="Ionotropic_Glu_rcpt"/>
</dbReference>
<evidence type="ECO:0000259" key="12">
    <source>
        <dbReference type="Pfam" id="PF00060"/>
    </source>
</evidence>
<dbReference type="Pfam" id="PF00060">
    <property type="entry name" value="Lig_chan"/>
    <property type="match status" value="1"/>
</dbReference>
<organism evidence="13 14">
    <name type="scientific">Sphenostylis stenocarpa</name>
    <dbReference type="NCBI Taxonomy" id="92480"/>
    <lineage>
        <taxon>Eukaryota</taxon>
        <taxon>Viridiplantae</taxon>
        <taxon>Streptophyta</taxon>
        <taxon>Embryophyta</taxon>
        <taxon>Tracheophyta</taxon>
        <taxon>Spermatophyta</taxon>
        <taxon>Magnoliopsida</taxon>
        <taxon>eudicotyledons</taxon>
        <taxon>Gunneridae</taxon>
        <taxon>Pentapetalae</taxon>
        <taxon>rosids</taxon>
        <taxon>fabids</taxon>
        <taxon>Fabales</taxon>
        <taxon>Fabaceae</taxon>
        <taxon>Papilionoideae</taxon>
        <taxon>50 kb inversion clade</taxon>
        <taxon>NPAAA clade</taxon>
        <taxon>indigoferoid/millettioid clade</taxon>
        <taxon>Phaseoleae</taxon>
        <taxon>Sphenostylis</taxon>
    </lineage>
</organism>
<dbReference type="Gene3D" id="1.10.287.70">
    <property type="match status" value="1"/>
</dbReference>
<evidence type="ECO:0000256" key="1">
    <source>
        <dbReference type="ARBA" id="ARBA00004141"/>
    </source>
</evidence>
<evidence type="ECO:0000256" key="5">
    <source>
        <dbReference type="ARBA" id="ARBA00023065"/>
    </source>
</evidence>
<evidence type="ECO:0000256" key="11">
    <source>
        <dbReference type="SAM" id="Phobius"/>
    </source>
</evidence>
<comment type="subcellular location">
    <subcellularLocation>
        <location evidence="1">Membrane</location>
        <topology evidence="1">Multi-pass membrane protein</topology>
    </subcellularLocation>
</comment>
<keyword evidence="14" id="KW-1185">Reference proteome</keyword>
<dbReference type="Gramene" id="rna-AYBTSS11_LOCUS178">
    <property type="protein sequence ID" value="CAJ1784294.1"/>
    <property type="gene ID" value="gene-AYBTSS11_LOCUS178"/>
</dbReference>
<keyword evidence="9" id="KW-1071">Ligand-gated ion channel</keyword>
<dbReference type="GO" id="GO:0016020">
    <property type="term" value="C:membrane"/>
    <property type="evidence" value="ECO:0007669"/>
    <property type="project" value="UniProtKB-SubCell"/>
</dbReference>
<proteinExistence type="predicted"/>
<keyword evidence="5" id="KW-0406">Ion transport</keyword>